<dbReference type="PANTHER" id="PTHR12236">
    <property type="entry name" value="STRUCTURAL CONTITUENT OF CUTICLE"/>
    <property type="match status" value="1"/>
</dbReference>
<dbReference type="PROSITE" id="PS51155">
    <property type="entry name" value="CHIT_BIND_RR_2"/>
    <property type="match status" value="1"/>
</dbReference>
<sequence>MRTPVSMIVLLALVGWCAAGYLHGSHGSSYSTVVKHEQPMQKHDWGHGHYNEFQSYHHGGHDGHDDHDYHSYPKYEFEYGVKDLKTGDIKKQWESRDGDKVKGTYTLKEADGTTRVVDYTADKHNGFNAVVKQLNHAVHPEVYTYAHDGHHSQHHGYGHASSYASVKYL</sequence>
<evidence type="ECO:0000313" key="4">
    <source>
        <dbReference type="EnsemblMetazoa" id="GMOY011220-PA"/>
    </source>
</evidence>
<accession>A0A1B0GD44</accession>
<organism evidence="4 5">
    <name type="scientific">Glossina morsitans morsitans</name>
    <name type="common">Savannah tsetse fly</name>
    <dbReference type="NCBI Taxonomy" id="37546"/>
    <lineage>
        <taxon>Eukaryota</taxon>
        <taxon>Metazoa</taxon>
        <taxon>Ecdysozoa</taxon>
        <taxon>Arthropoda</taxon>
        <taxon>Hexapoda</taxon>
        <taxon>Insecta</taxon>
        <taxon>Pterygota</taxon>
        <taxon>Neoptera</taxon>
        <taxon>Endopterygota</taxon>
        <taxon>Diptera</taxon>
        <taxon>Brachycera</taxon>
        <taxon>Muscomorpha</taxon>
        <taxon>Hippoboscoidea</taxon>
        <taxon>Glossinidae</taxon>
        <taxon>Glossina</taxon>
    </lineage>
</organism>
<evidence type="ECO:0000256" key="2">
    <source>
        <dbReference type="PROSITE-ProRule" id="PRU00497"/>
    </source>
</evidence>
<feature type="chain" id="PRO_5008408152" evidence="3">
    <location>
        <begin position="20"/>
        <end position="169"/>
    </location>
</feature>
<proteinExistence type="predicted"/>
<dbReference type="STRING" id="37546.A0A1B0GD44"/>
<dbReference type="InterPro" id="IPR051217">
    <property type="entry name" value="Insect_Cuticle_Struc_Prot"/>
</dbReference>
<dbReference type="GO" id="GO:0042302">
    <property type="term" value="F:structural constituent of cuticle"/>
    <property type="evidence" value="ECO:0007669"/>
    <property type="project" value="UniProtKB-UniRule"/>
</dbReference>
<dbReference type="PANTHER" id="PTHR12236:SF76">
    <property type="entry name" value="ADULT-SPECIFIC CUTICULAR PROTEIN ACP-20-LIKE PROTEIN"/>
    <property type="match status" value="1"/>
</dbReference>
<dbReference type="PhylomeDB" id="A0A1B0GD44"/>
<dbReference type="InterPro" id="IPR031311">
    <property type="entry name" value="CHIT_BIND_RR_consensus"/>
</dbReference>
<keyword evidence="3" id="KW-0732">Signal</keyword>
<evidence type="ECO:0000256" key="1">
    <source>
        <dbReference type="ARBA" id="ARBA00022460"/>
    </source>
</evidence>
<evidence type="ECO:0000256" key="3">
    <source>
        <dbReference type="SAM" id="SignalP"/>
    </source>
</evidence>
<dbReference type="AlphaFoldDB" id="A0A1B0GD44"/>
<evidence type="ECO:0000313" key="5">
    <source>
        <dbReference type="Proteomes" id="UP000092444"/>
    </source>
</evidence>
<dbReference type="EMBL" id="CCAG010002315">
    <property type="status" value="NOT_ANNOTATED_CDS"/>
    <property type="molecule type" value="Genomic_DNA"/>
</dbReference>
<dbReference type="EnsemblMetazoa" id="GMOY011220-RA">
    <property type="protein sequence ID" value="GMOY011220-PA"/>
    <property type="gene ID" value="GMOY011220"/>
</dbReference>
<dbReference type="GO" id="GO:0005615">
    <property type="term" value="C:extracellular space"/>
    <property type="evidence" value="ECO:0007669"/>
    <property type="project" value="TreeGrafter"/>
</dbReference>
<dbReference type="VEuPathDB" id="VectorBase:GMOY011220"/>
<feature type="signal peptide" evidence="3">
    <location>
        <begin position="1"/>
        <end position="19"/>
    </location>
</feature>
<dbReference type="PROSITE" id="PS00233">
    <property type="entry name" value="CHIT_BIND_RR_1"/>
    <property type="match status" value="1"/>
</dbReference>
<dbReference type="Pfam" id="PF00379">
    <property type="entry name" value="Chitin_bind_4"/>
    <property type="match status" value="1"/>
</dbReference>
<dbReference type="InterPro" id="IPR000618">
    <property type="entry name" value="Insect_cuticle"/>
</dbReference>
<dbReference type="GO" id="GO:0031012">
    <property type="term" value="C:extracellular matrix"/>
    <property type="evidence" value="ECO:0007669"/>
    <property type="project" value="TreeGrafter"/>
</dbReference>
<name>A0A1B0GD44_GLOMM</name>
<dbReference type="PRINTS" id="PR00947">
    <property type="entry name" value="CUTICLE"/>
</dbReference>
<keyword evidence="1 2" id="KW-0193">Cuticle</keyword>
<dbReference type="Proteomes" id="UP000092444">
    <property type="component" value="Unassembled WGS sequence"/>
</dbReference>
<protein>
    <submittedName>
        <fullName evidence="4">Uncharacterized protein</fullName>
    </submittedName>
</protein>
<reference evidence="4" key="1">
    <citation type="submission" date="2020-05" db="UniProtKB">
        <authorList>
            <consortium name="EnsemblMetazoa"/>
        </authorList>
    </citation>
    <scope>IDENTIFICATION</scope>
    <source>
        <strain evidence="4">Yale</strain>
    </source>
</reference>
<keyword evidence="5" id="KW-1185">Reference proteome</keyword>